<evidence type="ECO:0000313" key="2">
    <source>
        <dbReference type="EMBL" id="MBW7460416.1"/>
    </source>
</evidence>
<keyword evidence="3" id="KW-1185">Reference proteome</keyword>
<dbReference type="Proteomes" id="UP001519887">
    <property type="component" value="Unassembled WGS sequence"/>
</dbReference>
<evidence type="ECO:0008006" key="4">
    <source>
        <dbReference type="Google" id="ProtNLM"/>
    </source>
</evidence>
<evidence type="ECO:0000313" key="3">
    <source>
        <dbReference type="Proteomes" id="UP001519887"/>
    </source>
</evidence>
<evidence type="ECO:0000256" key="1">
    <source>
        <dbReference type="SAM" id="SignalP"/>
    </source>
</evidence>
<proteinExistence type="predicted"/>
<sequence>MKRMILMLAAVLMTVALGACSNSASDEPEKKTVIYVGNDTIGDTLTKGHLTELGYEVTEMTDREITDEKAKNYSLVYINSSISSAGNIGTKLYNTPVPVIYSSPKVMSYNDVSGTQENTDYGKFIGKTITIKDSKHPMAAGLSGSVDVYKSDGSFQFVVPGGEVSVIATAP</sequence>
<name>A0ABS7CHK9_9BACL</name>
<dbReference type="PROSITE" id="PS51257">
    <property type="entry name" value="PROKAR_LIPOPROTEIN"/>
    <property type="match status" value="1"/>
</dbReference>
<accession>A0ABS7CHK9</accession>
<reference evidence="2 3" key="1">
    <citation type="submission" date="2021-07" db="EMBL/GenBank/DDBJ databases">
        <title>Paenibacillus radiodurans sp. nov., isolated from the southeastern edge of Tengger Desert.</title>
        <authorList>
            <person name="Zhang G."/>
        </authorList>
    </citation>
    <scope>NUCLEOTIDE SEQUENCE [LARGE SCALE GENOMIC DNA]</scope>
    <source>
        <strain evidence="2 3">CCM 7311</strain>
    </source>
</reference>
<keyword evidence="1" id="KW-0732">Signal</keyword>
<feature type="non-terminal residue" evidence="2">
    <location>
        <position position="171"/>
    </location>
</feature>
<dbReference type="EMBL" id="JAHZIK010002214">
    <property type="protein sequence ID" value="MBW7460416.1"/>
    <property type="molecule type" value="Genomic_DNA"/>
</dbReference>
<comment type="caution">
    <text evidence="2">The sequence shown here is derived from an EMBL/GenBank/DDBJ whole genome shotgun (WGS) entry which is preliminary data.</text>
</comment>
<feature type="chain" id="PRO_5045367104" description="Lipoprotein" evidence="1">
    <location>
        <begin position="25"/>
        <end position="171"/>
    </location>
</feature>
<gene>
    <name evidence="2" type="ORF">K0U00_40770</name>
</gene>
<protein>
    <recommendedName>
        <fullName evidence="4">Lipoprotein</fullName>
    </recommendedName>
</protein>
<organism evidence="2 3">
    <name type="scientific">Paenibacillus sepulcri</name>
    <dbReference type="NCBI Taxonomy" id="359917"/>
    <lineage>
        <taxon>Bacteria</taxon>
        <taxon>Bacillati</taxon>
        <taxon>Bacillota</taxon>
        <taxon>Bacilli</taxon>
        <taxon>Bacillales</taxon>
        <taxon>Paenibacillaceae</taxon>
        <taxon>Paenibacillus</taxon>
    </lineage>
</organism>
<feature type="signal peptide" evidence="1">
    <location>
        <begin position="1"/>
        <end position="24"/>
    </location>
</feature>